<evidence type="ECO:0000256" key="1">
    <source>
        <dbReference type="ARBA" id="ARBA00006226"/>
    </source>
</evidence>
<dbReference type="EMBL" id="LNUW01000011">
    <property type="protein sequence ID" value="KXG86966.1"/>
    <property type="molecule type" value="Genomic_DNA"/>
</dbReference>
<gene>
    <name evidence="3" type="ORF">ATO67_21890</name>
</gene>
<dbReference type="Pfam" id="PF05016">
    <property type="entry name" value="ParE_toxin"/>
    <property type="match status" value="1"/>
</dbReference>
<accession>A0A135P6F4</accession>
<dbReference type="PANTHER" id="PTHR33755:SF6">
    <property type="entry name" value="PLASMID STABILIZATION SYSTEM PROTEIN"/>
    <property type="match status" value="1"/>
</dbReference>
<evidence type="ECO:0000313" key="4">
    <source>
        <dbReference type="Proteomes" id="UP000070498"/>
    </source>
</evidence>
<dbReference type="Proteomes" id="UP000070498">
    <property type="component" value="Unassembled WGS sequence"/>
</dbReference>
<comment type="similarity">
    <text evidence="1">Belongs to the RelE toxin family.</text>
</comment>
<dbReference type="AlphaFoldDB" id="A0A135P6F4"/>
<evidence type="ECO:0000256" key="2">
    <source>
        <dbReference type="ARBA" id="ARBA00022649"/>
    </source>
</evidence>
<dbReference type="Gene3D" id="3.30.2310.20">
    <property type="entry name" value="RelE-like"/>
    <property type="match status" value="1"/>
</dbReference>
<dbReference type="RefSeq" id="WP_067653957.1">
    <property type="nucleotide sequence ID" value="NZ_KQ961040.1"/>
</dbReference>
<name>A0A135P6F4_9HYPH</name>
<dbReference type="InterPro" id="IPR007712">
    <property type="entry name" value="RelE/ParE_toxin"/>
</dbReference>
<evidence type="ECO:0000313" key="3">
    <source>
        <dbReference type="EMBL" id="KXG86966.1"/>
    </source>
</evidence>
<dbReference type="InterPro" id="IPR035093">
    <property type="entry name" value="RelE/ParE_toxin_dom_sf"/>
</dbReference>
<sequence>MILEFYSEAENDLEQIADYIAQGNPQSALSFVRELRSNCEDLMDAPNSFAPVPRYHHHGIRLRVHGSYLIFHRVEAAKVVIIHILHGDTDYGAILFGIM</sequence>
<dbReference type="STRING" id="2052828.ATO67_21890"/>
<organism evidence="3 4">
    <name type="scientific">Agrobacterium bohemicum</name>
    <dbReference type="NCBI Taxonomy" id="2052828"/>
    <lineage>
        <taxon>Bacteria</taxon>
        <taxon>Pseudomonadati</taxon>
        <taxon>Pseudomonadota</taxon>
        <taxon>Alphaproteobacteria</taxon>
        <taxon>Hyphomicrobiales</taxon>
        <taxon>Rhizobiaceae</taxon>
        <taxon>Rhizobium/Agrobacterium group</taxon>
        <taxon>Agrobacterium</taxon>
    </lineage>
</organism>
<reference evidence="3 4" key="1">
    <citation type="submission" date="2015-11" db="EMBL/GenBank/DDBJ databases">
        <title>Draft genome sequence of Agrobacterium sp. R89-1.</title>
        <authorList>
            <person name="Zahradnik J."/>
            <person name="Kyslikova E."/>
            <person name="Palyzova A."/>
            <person name="Kyslik P."/>
        </authorList>
    </citation>
    <scope>NUCLEOTIDE SEQUENCE [LARGE SCALE GENOMIC DNA]</scope>
    <source>
        <strain evidence="3 4">R89-1</strain>
    </source>
</reference>
<proteinExistence type="inferred from homology"/>
<protein>
    <submittedName>
        <fullName evidence="3">Plasmid stabilization protein</fullName>
    </submittedName>
</protein>
<dbReference type="InterPro" id="IPR051803">
    <property type="entry name" value="TA_system_RelE-like_toxin"/>
</dbReference>
<comment type="caution">
    <text evidence="3">The sequence shown here is derived from an EMBL/GenBank/DDBJ whole genome shotgun (WGS) entry which is preliminary data.</text>
</comment>
<keyword evidence="2" id="KW-1277">Toxin-antitoxin system</keyword>
<keyword evidence="4" id="KW-1185">Reference proteome</keyword>
<dbReference type="PANTHER" id="PTHR33755">
    <property type="entry name" value="TOXIN PARE1-RELATED"/>
    <property type="match status" value="1"/>
</dbReference>